<keyword evidence="3" id="KW-1185">Reference proteome</keyword>
<evidence type="ECO:0000313" key="3">
    <source>
        <dbReference type="Proteomes" id="UP001379533"/>
    </source>
</evidence>
<dbReference type="EMBL" id="CP089982">
    <property type="protein sequence ID" value="WXA96802.1"/>
    <property type="molecule type" value="Genomic_DNA"/>
</dbReference>
<accession>A0ABZ2KGY0</accession>
<name>A0ABZ2KGY0_9BACT</name>
<feature type="compositionally biased region" description="Basic residues" evidence="1">
    <location>
        <begin position="114"/>
        <end position="125"/>
    </location>
</feature>
<protein>
    <submittedName>
        <fullName evidence="2">Uncharacterized protein</fullName>
    </submittedName>
</protein>
<gene>
    <name evidence="2" type="ORF">LZC95_08125</name>
</gene>
<reference evidence="2 3" key="1">
    <citation type="submission" date="2021-12" db="EMBL/GenBank/DDBJ databases">
        <title>Discovery of the Pendulisporaceae a myxobacterial family with distinct sporulation behavior and unique specialized metabolism.</title>
        <authorList>
            <person name="Garcia R."/>
            <person name="Popoff A."/>
            <person name="Bader C.D."/>
            <person name="Loehr J."/>
            <person name="Walesch S."/>
            <person name="Walt C."/>
            <person name="Boldt J."/>
            <person name="Bunk B."/>
            <person name="Haeckl F.J.F.P.J."/>
            <person name="Gunesch A.P."/>
            <person name="Birkelbach J."/>
            <person name="Nuebel U."/>
            <person name="Pietschmann T."/>
            <person name="Bach T."/>
            <person name="Mueller R."/>
        </authorList>
    </citation>
    <scope>NUCLEOTIDE SEQUENCE [LARGE SCALE GENOMIC DNA]</scope>
    <source>
        <strain evidence="2 3">MSr12523</strain>
    </source>
</reference>
<dbReference type="RefSeq" id="WP_394847418.1">
    <property type="nucleotide sequence ID" value="NZ_CP089982.1"/>
</dbReference>
<feature type="region of interest" description="Disordered" evidence="1">
    <location>
        <begin position="97"/>
        <end position="125"/>
    </location>
</feature>
<dbReference type="Proteomes" id="UP001379533">
    <property type="component" value="Chromosome"/>
</dbReference>
<sequence>MTTDVELEALEKAVSNLEKELNPAMSRFGEKELERELVVRMKVDIARRNLDTARRALELRRVQALFESGETAANAEAAAGHVGAAPVALVAHRKPVAAPPEPTSVSVARPTRPGGKKSKSKGHTKHLLRADESTKAVKLRANGRHPHGKKLALEIVVEALKLEGGPLELQEIREGMEKLDWETRATNKNALWERICTS</sequence>
<organism evidence="2 3">
    <name type="scientific">Pendulispora brunnea</name>
    <dbReference type="NCBI Taxonomy" id="2905690"/>
    <lineage>
        <taxon>Bacteria</taxon>
        <taxon>Pseudomonadati</taxon>
        <taxon>Myxococcota</taxon>
        <taxon>Myxococcia</taxon>
        <taxon>Myxococcales</taxon>
        <taxon>Sorangiineae</taxon>
        <taxon>Pendulisporaceae</taxon>
        <taxon>Pendulispora</taxon>
    </lineage>
</organism>
<evidence type="ECO:0000256" key="1">
    <source>
        <dbReference type="SAM" id="MobiDB-lite"/>
    </source>
</evidence>
<proteinExistence type="predicted"/>
<evidence type="ECO:0000313" key="2">
    <source>
        <dbReference type="EMBL" id="WXA96802.1"/>
    </source>
</evidence>